<keyword evidence="3" id="KW-1185">Reference proteome</keyword>
<name>A0AAN9EDL0_CROPI</name>
<evidence type="ECO:0000313" key="2">
    <source>
        <dbReference type="EMBL" id="KAK7250726.1"/>
    </source>
</evidence>
<sequence length="75" mass="8726">MNRRLLDRKVGLGSGEERMKETMENRLRIEEASCGDKIDRLVSKSWIRRIRVDAHVPSELNGGFPIENNEEQDED</sequence>
<dbReference type="Proteomes" id="UP001372338">
    <property type="component" value="Unassembled WGS sequence"/>
</dbReference>
<comment type="caution">
    <text evidence="2">The sequence shown here is derived from an EMBL/GenBank/DDBJ whole genome shotgun (WGS) entry which is preliminary data.</text>
</comment>
<evidence type="ECO:0000313" key="1">
    <source>
        <dbReference type="EMBL" id="KAK7250723.1"/>
    </source>
</evidence>
<accession>A0AAN9EDL0</accession>
<protein>
    <submittedName>
        <fullName evidence="2">Uncharacterized protein</fullName>
    </submittedName>
</protein>
<dbReference type="AlphaFoldDB" id="A0AAN9EDL0"/>
<reference evidence="2 3" key="1">
    <citation type="submission" date="2024-01" db="EMBL/GenBank/DDBJ databases">
        <title>The genomes of 5 underutilized Papilionoideae crops provide insights into root nodulation and disease resistanc.</title>
        <authorList>
            <person name="Yuan L."/>
        </authorList>
    </citation>
    <scope>NUCLEOTIDE SEQUENCE [LARGE SCALE GENOMIC DNA]</scope>
    <source>
        <strain evidence="2">ZHUSHIDOU_FW_LH</strain>
        <tissue evidence="2">Leaf</tissue>
    </source>
</reference>
<proteinExistence type="predicted"/>
<dbReference type="EMBL" id="JAYWIO010000007">
    <property type="protein sequence ID" value="KAK7250726.1"/>
    <property type="molecule type" value="Genomic_DNA"/>
</dbReference>
<gene>
    <name evidence="1" type="ORF">RIF29_33342</name>
    <name evidence="2" type="ORF">RIF29_33346</name>
</gene>
<evidence type="ECO:0000313" key="3">
    <source>
        <dbReference type="Proteomes" id="UP001372338"/>
    </source>
</evidence>
<dbReference type="EMBL" id="JAYWIO010000007">
    <property type="protein sequence ID" value="KAK7250723.1"/>
    <property type="molecule type" value="Genomic_DNA"/>
</dbReference>
<organism evidence="2 3">
    <name type="scientific">Crotalaria pallida</name>
    <name type="common">Smooth rattlebox</name>
    <name type="synonym">Crotalaria striata</name>
    <dbReference type="NCBI Taxonomy" id="3830"/>
    <lineage>
        <taxon>Eukaryota</taxon>
        <taxon>Viridiplantae</taxon>
        <taxon>Streptophyta</taxon>
        <taxon>Embryophyta</taxon>
        <taxon>Tracheophyta</taxon>
        <taxon>Spermatophyta</taxon>
        <taxon>Magnoliopsida</taxon>
        <taxon>eudicotyledons</taxon>
        <taxon>Gunneridae</taxon>
        <taxon>Pentapetalae</taxon>
        <taxon>rosids</taxon>
        <taxon>fabids</taxon>
        <taxon>Fabales</taxon>
        <taxon>Fabaceae</taxon>
        <taxon>Papilionoideae</taxon>
        <taxon>50 kb inversion clade</taxon>
        <taxon>genistoids sensu lato</taxon>
        <taxon>core genistoids</taxon>
        <taxon>Crotalarieae</taxon>
        <taxon>Crotalaria</taxon>
    </lineage>
</organism>